<dbReference type="EMBL" id="BART01016547">
    <property type="protein sequence ID" value="GAG83107.1"/>
    <property type="molecule type" value="Genomic_DNA"/>
</dbReference>
<name>X1BPJ9_9ZZZZ</name>
<reference evidence="1" key="1">
    <citation type="journal article" date="2014" name="Front. Microbiol.">
        <title>High frequency of phylogenetically diverse reductive dehalogenase-homologous genes in deep subseafloor sedimentary metagenomes.</title>
        <authorList>
            <person name="Kawai M."/>
            <person name="Futagami T."/>
            <person name="Toyoda A."/>
            <person name="Takaki Y."/>
            <person name="Nishi S."/>
            <person name="Hori S."/>
            <person name="Arai W."/>
            <person name="Tsubouchi T."/>
            <person name="Morono Y."/>
            <person name="Uchiyama I."/>
            <person name="Ito T."/>
            <person name="Fujiyama A."/>
            <person name="Inagaki F."/>
            <person name="Takami H."/>
        </authorList>
    </citation>
    <scope>NUCLEOTIDE SEQUENCE</scope>
    <source>
        <strain evidence="1">Expedition CK06-06</strain>
    </source>
</reference>
<organism evidence="1">
    <name type="scientific">marine sediment metagenome</name>
    <dbReference type="NCBI Taxonomy" id="412755"/>
    <lineage>
        <taxon>unclassified sequences</taxon>
        <taxon>metagenomes</taxon>
        <taxon>ecological metagenomes</taxon>
    </lineage>
</organism>
<evidence type="ECO:0000313" key="1">
    <source>
        <dbReference type="EMBL" id="GAG83107.1"/>
    </source>
</evidence>
<dbReference type="AlphaFoldDB" id="X1BPJ9"/>
<comment type="caution">
    <text evidence="1">The sequence shown here is derived from an EMBL/GenBank/DDBJ whole genome shotgun (WGS) entry which is preliminary data.</text>
</comment>
<gene>
    <name evidence="1" type="ORF">S01H4_31789</name>
</gene>
<proteinExistence type="predicted"/>
<sequence length="197" mass="22825">MDIGEIEDLLKKFRWGTLQRMYGCAHSSIIGFISTEWISLSPWNSILDGAPSPIIGRGRKGQTNADILLCKGDKLFIPVDVETNVSKYDEKLSSLFAYLNNKNNFNGVEFGLLFMTNLCNGDTKYKHNWEKIKHRVIENKKTNIALVSIIKERAQLENNSPLNVLRMRNDYFPWDIITVDYWIYSANWTKEGNLWKK</sequence>
<protein>
    <submittedName>
        <fullName evidence="1">Uncharacterized protein</fullName>
    </submittedName>
</protein>
<accession>X1BPJ9</accession>